<dbReference type="EMBL" id="JASBNA010000001">
    <property type="protein sequence ID" value="KAK7695827.1"/>
    <property type="molecule type" value="Genomic_DNA"/>
</dbReference>
<sequence length="148" mass="16463">MELYSSSLSPSNISPETSLSHHTAFLCVTSAMMNSLSQSQPTHTTNHNQPINDAAILAILRGAALAGTECGRKSLGSEASQSLPVFLSLPGEKRLLLRYMMELHAWASYVIIIRLLSYLSLARHCFLFCFPSLPFSHPSLYTRFRYLI</sequence>
<protein>
    <submittedName>
        <fullName evidence="1">Uncharacterized protein</fullName>
    </submittedName>
</protein>
<proteinExistence type="predicted"/>
<dbReference type="Proteomes" id="UP001385951">
    <property type="component" value="Unassembled WGS sequence"/>
</dbReference>
<comment type="caution">
    <text evidence="1">The sequence shown here is derived from an EMBL/GenBank/DDBJ whole genome shotgun (WGS) entry which is preliminary data.</text>
</comment>
<keyword evidence="2" id="KW-1185">Reference proteome</keyword>
<gene>
    <name evidence="1" type="ORF">QCA50_000465</name>
</gene>
<name>A0AAW0GT34_9APHY</name>
<evidence type="ECO:0000313" key="1">
    <source>
        <dbReference type="EMBL" id="KAK7695827.1"/>
    </source>
</evidence>
<reference evidence="1 2" key="1">
    <citation type="submission" date="2022-09" db="EMBL/GenBank/DDBJ databases">
        <authorList>
            <person name="Palmer J.M."/>
        </authorList>
    </citation>
    <scope>NUCLEOTIDE SEQUENCE [LARGE SCALE GENOMIC DNA]</scope>
    <source>
        <strain evidence="1 2">DSM 7382</strain>
    </source>
</reference>
<dbReference type="AlphaFoldDB" id="A0AAW0GT34"/>
<evidence type="ECO:0000313" key="2">
    <source>
        <dbReference type="Proteomes" id="UP001385951"/>
    </source>
</evidence>
<organism evidence="1 2">
    <name type="scientific">Cerrena zonata</name>
    <dbReference type="NCBI Taxonomy" id="2478898"/>
    <lineage>
        <taxon>Eukaryota</taxon>
        <taxon>Fungi</taxon>
        <taxon>Dikarya</taxon>
        <taxon>Basidiomycota</taxon>
        <taxon>Agaricomycotina</taxon>
        <taxon>Agaricomycetes</taxon>
        <taxon>Polyporales</taxon>
        <taxon>Cerrenaceae</taxon>
        <taxon>Cerrena</taxon>
    </lineage>
</organism>
<accession>A0AAW0GT34</accession>